<accession>A0A4W6EL51</accession>
<dbReference type="SMART" id="SM00199">
    <property type="entry name" value="SCY"/>
    <property type="match status" value="1"/>
</dbReference>
<dbReference type="Gene3D" id="2.40.50.40">
    <property type="match status" value="1"/>
</dbReference>
<name>A0A4W6EL51_LATCA</name>
<proteinExistence type="predicted"/>
<dbReference type="InParanoid" id="A0A4W6EL51"/>
<dbReference type="FunCoup" id="A0A4W6EL51">
    <property type="interactions" value="535"/>
</dbReference>
<keyword evidence="5" id="KW-1185">Reference proteome</keyword>
<evidence type="ECO:0000259" key="3">
    <source>
        <dbReference type="SMART" id="SM00199"/>
    </source>
</evidence>
<reference evidence="5" key="1">
    <citation type="submission" date="2015-09" db="EMBL/GenBank/DDBJ databases">
        <authorList>
            <person name="Sai Rama Sridatta P."/>
        </authorList>
    </citation>
    <scope>NUCLEOTIDE SEQUENCE [LARGE SCALE GENOMIC DNA]</scope>
</reference>
<dbReference type="SUPFAM" id="SSF54117">
    <property type="entry name" value="Interleukin 8-like chemokines"/>
    <property type="match status" value="1"/>
</dbReference>
<dbReference type="Ensembl" id="ENSLCAT00010040762.1">
    <property type="protein sequence ID" value="ENSLCAP00010039822.1"/>
    <property type="gene ID" value="ENSLCAG00010018597.1"/>
</dbReference>
<dbReference type="PANTHER" id="PTHR12015">
    <property type="entry name" value="SMALL INDUCIBLE CYTOKINE A"/>
    <property type="match status" value="1"/>
</dbReference>
<evidence type="ECO:0000256" key="2">
    <source>
        <dbReference type="SAM" id="SignalP"/>
    </source>
</evidence>
<dbReference type="GO" id="GO:0006955">
    <property type="term" value="P:immune response"/>
    <property type="evidence" value="ECO:0007669"/>
    <property type="project" value="InterPro"/>
</dbReference>
<keyword evidence="2" id="KW-0732">Signal</keyword>
<feature type="domain" description="Chemokine interleukin-8-like" evidence="3">
    <location>
        <begin position="35"/>
        <end position="93"/>
    </location>
</feature>
<dbReference type="InterPro" id="IPR036048">
    <property type="entry name" value="Interleukin_8-like_sf"/>
</dbReference>
<evidence type="ECO:0000256" key="1">
    <source>
        <dbReference type="ARBA" id="ARBA00022514"/>
    </source>
</evidence>
<dbReference type="GO" id="GO:0005615">
    <property type="term" value="C:extracellular space"/>
    <property type="evidence" value="ECO:0007669"/>
    <property type="project" value="UniProtKB-KW"/>
</dbReference>
<dbReference type="InterPro" id="IPR001811">
    <property type="entry name" value="Chemokine_IL8-like_dom"/>
</dbReference>
<feature type="chain" id="PRO_5021473305" description="Chemokine interleukin-8-like domain-containing protein" evidence="2">
    <location>
        <begin position="29"/>
        <end position="108"/>
    </location>
</feature>
<dbReference type="Proteomes" id="UP000314980">
    <property type="component" value="Unassembled WGS sequence"/>
</dbReference>
<dbReference type="GO" id="GO:0008009">
    <property type="term" value="F:chemokine activity"/>
    <property type="evidence" value="ECO:0007669"/>
    <property type="project" value="InterPro"/>
</dbReference>
<dbReference type="InterPro" id="IPR039809">
    <property type="entry name" value="Chemokine_b/g/d"/>
</dbReference>
<sequence>MTNKMMMMKNPVVLVACTLLFSSLAVLASQSSFGPEECCFKFASKPLPKRKVISYKHTEDLCPMRGALFTMLSGTQICVDPEVLWVQNIMKAKDKLQAKNVTTSVNYI</sequence>
<dbReference type="AlphaFoldDB" id="A0A4W6EL51"/>
<protein>
    <recommendedName>
        <fullName evidence="3">Chemokine interleukin-8-like domain-containing protein</fullName>
    </recommendedName>
</protein>
<dbReference type="Pfam" id="PF00048">
    <property type="entry name" value="IL8"/>
    <property type="match status" value="1"/>
</dbReference>
<keyword evidence="1" id="KW-0202">Cytokine</keyword>
<reference evidence="4" key="3">
    <citation type="submission" date="2025-09" db="UniProtKB">
        <authorList>
            <consortium name="Ensembl"/>
        </authorList>
    </citation>
    <scope>IDENTIFICATION</scope>
</reference>
<feature type="signal peptide" evidence="2">
    <location>
        <begin position="1"/>
        <end position="28"/>
    </location>
</feature>
<evidence type="ECO:0000313" key="5">
    <source>
        <dbReference type="Proteomes" id="UP000314980"/>
    </source>
</evidence>
<reference evidence="4" key="2">
    <citation type="submission" date="2025-08" db="UniProtKB">
        <authorList>
            <consortium name="Ensembl"/>
        </authorList>
    </citation>
    <scope>IDENTIFICATION</scope>
</reference>
<dbReference type="GeneTree" id="ENSGT00940000174695"/>
<dbReference type="STRING" id="8187.ENSLCAP00010039822"/>
<evidence type="ECO:0000313" key="4">
    <source>
        <dbReference type="Ensembl" id="ENSLCAP00010039822.1"/>
    </source>
</evidence>
<dbReference type="CDD" id="cd00272">
    <property type="entry name" value="Chemokine_CC"/>
    <property type="match status" value="1"/>
</dbReference>
<organism evidence="4 5">
    <name type="scientific">Lates calcarifer</name>
    <name type="common">Barramundi</name>
    <name type="synonym">Holocentrus calcarifer</name>
    <dbReference type="NCBI Taxonomy" id="8187"/>
    <lineage>
        <taxon>Eukaryota</taxon>
        <taxon>Metazoa</taxon>
        <taxon>Chordata</taxon>
        <taxon>Craniata</taxon>
        <taxon>Vertebrata</taxon>
        <taxon>Euteleostomi</taxon>
        <taxon>Actinopterygii</taxon>
        <taxon>Neopterygii</taxon>
        <taxon>Teleostei</taxon>
        <taxon>Neoteleostei</taxon>
        <taxon>Acanthomorphata</taxon>
        <taxon>Carangaria</taxon>
        <taxon>Carangaria incertae sedis</taxon>
        <taxon>Centropomidae</taxon>
        <taxon>Lates</taxon>
    </lineage>
</organism>